<dbReference type="CDD" id="cd05403">
    <property type="entry name" value="NT_KNTase_like"/>
    <property type="match status" value="1"/>
</dbReference>
<organism evidence="2 3">
    <name type="scientific">Candidatus Kaiserbacteria bacterium RIFCSPHIGHO2_01_FULL_56_24</name>
    <dbReference type="NCBI Taxonomy" id="1798487"/>
    <lineage>
        <taxon>Bacteria</taxon>
        <taxon>Candidatus Kaiseribacteriota</taxon>
    </lineage>
</organism>
<dbReference type="SUPFAM" id="SSF81301">
    <property type="entry name" value="Nucleotidyltransferase"/>
    <property type="match status" value="1"/>
</dbReference>
<dbReference type="InterPro" id="IPR043519">
    <property type="entry name" value="NT_sf"/>
</dbReference>
<evidence type="ECO:0000259" key="1">
    <source>
        <dbReference type="Pfam" id="PF18765"/>
    </source>
</evidence>
<feature type="domain" description="Polymerase beta nucleotidyltransferase" evidence="1">
    <location>
        <begin position="15"/>
        <end position="80"/>
    </location>
</feature>
<name>A0A1F6DD46_9BACT</name>
<dbReference type="PANTHER" id="PTHR43449">
    <property type="entry name" value="NUCLEOTIDYLTRANSFERASE"/>
    <property type="match status" value="1"/>
</dbReference>
<dbReference type="Proteomes" id="UP000176377">
    <property type="component" value="Unassembled WGS sequence"/>
</dbReference>
<gene>
    <name evidence="2" type="ORF">A2765_06480</name>
</gene>
<sequence length="103" mass="11941">MTQQHAQEQARRLKKKLLAKHFPVREVLLYGSQAKGSAREDSDIDIAVVCDPFGSDRLEENVAVSRERWDVDLRIETVCLHPEDFQNKFFTLAQEVRRYGIPV</sequence>
<accession>A0A1F6DD46</accession>
<evidence type="ECO:0000313" key="3">
    <source>
        <dbReference type="Proteomes" id="UP000176377"/>
    </source>
</evidence>
<proteinExistence type="predicted"/>
<dbReference type="EMBL" id="MFLA01000020">
    <property type="protein sequence ID" value="OGG59326.1"/>
    <property type="molecule type" value="Genomic_DNA"/>
</dbReference>
<dbReference type="AlphaFoldDB" id="A0A1F6DD46"/>
<comment type="caution">
    <text evidence="2">The sequence shown here is derived from an EMBL/GenBank/DDBJ whole genome shotgun (WGS) entry which is preliminary data.</text>
</comment>
<dbReference type="InterPro" id="IPR041633">
    <property type="entry name" value="Polbeta"/>
</dbReference>
<reference evidence="2 3" key="1">
    <citation type="journal article" date="2016" name="Nat. Commun.">
        <title>Thousands of microbial genomes shed light on interconnected biogeochemical processes in an aquifer system.</title>
        <authorList>
            <person name="Anantharaman K."/>
            <person name="Brown C.T."/>
            <person name="Hug L.A."/>
            <person name="Sharon I."/>
            <person name="Castelle C.J."/>
            <person name="Probst A.J."/>
            <person name="Thomas B.C."/>
            <person name="Singh A."/>
            <person name="Wilkins M.J."/>
            <person name="Karaoz U."/>
            <person name="Brodie E.L."/>
            <person name="Williams K.H."/>
            <person name="Hubbard S.S."/>
            <person name="Banfield J.F."/>
        </authorList>
    </citation>
    <scope>NUCLEOTIDE SEQUENCE [LARGE SCALE GENOMIC DNA]</scope>
</reference>
<dbReference type="PANTHER" id="PTHR43449:SF3">
    <property type="entry name" value="POLYMERASE NUCLEOTIDYL TRANSFERASE DOMAIN-CONTAINING PROTEIN"/>
    <property type="match status" value="1"/>
</dbReference>
<evidence type="ECO:0000313" key="2">
    <source>
        <dbReference type="EMBL" id="OGG59326.1"/>
    </source>
</evidence>
<protein>
    <recommendedName>
        <fullName evidence="1">Polymerase beta nucleotidyltransferase domain-containing protein</fullName>
    </recommendedName>
</protein>
<dbReference type="Pfam" id="PF18765">
    <property type="entry name" value="Polbeta"/>
    <property type="match status" value="1"/>
</dbReference>
<dbReference type="Gene3D" id="3.30.460.10">
    <property type="entry name" value="Beta Polymerase, domain 2"/>
    <property type="match status" value="1"/>
</dbReference>